<dbReference type="RefSeq" id="XP_003739504.1">
    <property type="nucleotide sequence ID" value="XM_003739456.1"/>
</dbReference>
<accession>A0AAJ6QM80</accession>
<dbReference type="Proteomes" id="UP000694867">
    <property type="component" value="Unplaced"/>
</dbReference>
<gene>
    <name evidence="2" type="primary">LOC100904399</name>
</gene>
<dbReference type="GO" id="GO:0071897">
    <property type="term" value="P:DNA biosynthetic process"/>
    <property type="evidence" value="ECO:0007669"/>
    <property type="project" value="UniProtKB-ARBA"/>
</dbReference>
<dbReference type="KEGG" id="goe:100904399"/>
<dbReference type="AlphaFoldDB" id="A0AAJ6QM80"/>
<dbReference type="SUPFAM" id="SSF56672">
    <property type="entry name" value="DNA/RNA polymerases"/>
    <property type="match status" value="1"/>
</dbReference>
<dbReference type="GeneID" id="100904399"/>
<dbReference type="PANTHER" id="PTHR47331:SF5">
    <property type="entry name" value="RIBONUCLEASE H"/>
    <property type="match status" value="1"/>
</dbReference>
<reference evidence="2" key="1">
    <citation type="submission" date="2025-08" db="UniProtKB">
        <authorList>
            <consortium name="RefSeq"/>
        </authorList>
    </citation>
    <scope>IDENTIFICATION</scope>
</reference>
<dbReference type="PANTHER" id="PTHR47331">
    <property type="entry name" value="PHD-TYPE DOMAIN-CONTAINING PROTEIN"/>
    <property type="match status" value="1"/>
</dbReference>
<dbReference type="InterPro" id="IPR043502">
    <property type="entry name" value="DNA/RNA_pol_sf"/>
</dbReference>
<dbReference type="Pfam" id="PF05380">
    <property type="entry name" value="Peptidase_A17"/>
    <property type="match status" value="1"/>
</dbReference>
<keyword evidence="1" id="KW-1185">Reference proteome</keyword>
<protein>
    <submittedName>
        <fullName evidence="2">Uncharacterized protein LOC100904399</fullName>
    </submittedName>
</protein>
<evidence type="ECO:0000313" key="2">
    <source>
        <dbReference type="RefSeq" id="XP_003739504.1"/>
    </source>
</evidence>
<name>A0AAJ6QM80_9ACAR</name>
<dbReference type="InterPro" id="IPR008042">
    <property type="entry name" value="Retrotrans_Pao"/>
</dbReference>
<proteinExistence type="predicted"/>
<evidence type="ECO:0000313" key="1">
    <source>
        <dbReference type="Proteomes" id="UP000694867"/>
    </source>
</evidence>
<sequence length="413" mass="46511">METCFYCKQGLKTRVVKDASARRSNQAGLNDVLHCGPNLLQEITKVILKFRQYRFAFTADIEKAFLQFRIADSDKTFLSFLWPLNISEDKSAKIRGFWATRLDFGLICSPFLHCQGIRFHLESSFAHHPEDRQFIEVIRDNFYMDDVIGGANSFDEAKHRIQVLTDIFTDGHFPLDKWSANSTEIGEFIERMSPVKDLTISIGQANHKTLGVPWNQVQDELGTPTSKALRELTTGVPPKRKLLRATAQIVDPLGIISPIIGPVKSQFQELWEKKIGWDEALKGNLLKQDGNFSKLLSQAEGIAIPRHMLSSQGTSARKELFMFSDASLRGCGIVAYIREQHGTAPPSVSFVLSKSKIAPVEAFTIHRLELLGALLAARMAERILEWLDFKIEAVITSATTHNQQFLAGLPRIR</sequence>
<organism evidence="1 2">
    <name type="scientific">Galendromus occidentalis</name>
    <name type="common">western predatory mite</name>
    <dbReference type="NCBI Taxonomy" id="34638"/>
    <lineage>
        <taxon>Eukaryota</taxon>
        <taxon>Metazoa</taxon>
        <taxon>Ecdysozoa</taxon>
        <taxon>Arthropoda</taxon>
        <taxon>Chelicerata</taxon>
        <taxon>Arachnida</taxon>
        <taxon>Acari</taxon>
        <taxon>Parasitiformes</taxon>
        <taxon>Mesostigmata</taxon>
        <taxon>Gamasina</taxon>
        <taxon>Phytoseioidea</taxon>
        <taxon>Phytoseiidae</taxon>
        <taxon>Typhlodrominae</taxon>
        <taxon>Galendromus</taxon>
    </lineage>
</organism>